<dbReference type="Proteomes" id="UP000234323">
    <property type="component" value="Unassembled WGS sequence"/>
</dbReference>
<reference evidence="1 2" key="1">
    <citation type="submission" date="2015-10" db="EMBL/GenBank/DDBJ databases">
        <title>Genome analyses suggest a sexual origin of heterokaryosis in a supposedly ancient asexual fungus.</title>
        <authorList>
            <person name="Ropars J."/>
            <person name="Sedzielewska K."/>
            <person name="Noel J."/>
            <person name="Charron P."/>
            <person name="Farinelli L."/>
            <person name="Marton T."/>
            <person name="Kruger M."/>
            <person name="Pelin A."/>
            <person name="Brachmann A."/>
            <person name="Corradi N."/>
        </authorList>
    </citation>
    <scope>NUCLEOTIDE SEQUENCE [LARGE SCALE GENOMIC DNA]</scope>
    <source>
        <strain evidence="1 2">A4</strain>
    </source>
</reference>
<proteinExistence type="predicted"/>
<comment type="caution">
    <text evidence="1">The sequence shown here is derived from an EMBL/GenBank/DDBJ whole genome shotgun (WGS) entry which is preliminary data.</text>
</comment>
<organism evidence="1 2">
    <name type="scientific">Rhizophagus irregularis</name>
    <dbReference type="NCBI Taxonomy" id="588596"/>
    <lineage>
        <taxon>Eukaryota</taxon>
        <taxon>Fungi</taxon>
        <taxon>Fungi incertae sedis</taxon>
        <taxon>Mucoromycota</taxon>
        <taxon>Glomeromycotina</taxon>
        <taxon>Glomeromycetes</taxon>
        <taxon>Glomerales</taxon>
        <taxon>Glomeraceae</taxon>
        <taxon>Rhizophagus</taxon>
    </lineage>
</organism>
<dbReference type="EMBL" id="LLXI01003913">
    <property type="protein sequence ID" value="PKY60022.1"/>
    <property type="molecule type" value="Genomic_DNA"/>
</dbReference>
<evidence type="ECO:0000313" key="1">
    <source>
        <dbReference type="EMBL" id="PKY60022.1"/>
    </source>
</evidence>
<gene>
    <name evidence="1" type="ORF">RhiirA4_483259</name>
</gene>
<evidence type="ECO:0000313" key="2">
    <source>
        <dbReference type="Proteomes" id="UP000234323"/>
    </source>
</evidence>
<dbReference type="AlphaFoldDB" id="A0A2I1HMB1"/>
<sequence>MIMLESTHKCHIFIILYPYGFLGDGPSLKFLGDTFGDALGDKIYSYFAFLEPSKGF</sequence>
<keyword evidence="2" id="KW-1185">Reference proteome</keyword>
<name>A0A2I1HMB1_9GLOM</name>
<accession>A0A2I1HMB1</accession>
<protein>
    <submittedName>
        <fullName evidence="1">Uncharacterized protein</fullName>
    </submittedName>
</protein>